<accession>A0AAU8KFP8</accession>
<gene>
    <name evidence="2" type="ORF">R1Y80_16855</name>
</gene>
<reference evidence="2" key="1">
    <citation type="submission" date="2023-10" db="EMBL/GenBank/DDBJ databases">
        <title>Complete genome sequence of Streptomyces sp. JL1001.</title>
        <authorList>
            <person name="Jiang L."/>
        </authorList>
    </citation>
    <scope>NUCLEOTIDE SEQUENCE</scope>
    <source>
        <strain evidence="2">JL1001</strain>
    </source>
</reference>
<protein>
    <submittedName>
        <fullName evidence="2">Uncharacterized protein</fullName>
    </submittedName>
</protein>
<sequence>MFTALDNLVRIVQDNVAAEMVFPKDTKAADALKGKEDLLSDEILIHLGTARGVTKSAPTYNMAAGAMCPINKWPRQSEPRLLLPSVHAPREEQSRSAALRPDAIDGADRGPPGPTEFPAHRARAA</sequence>
<proteinExistence type="predicted"/>
<name>A0AAU8KFP8_9ACTN</name>
<organism evidence="2">
    <name type="scientific">Streptomyces sp. JL1001</name>
    <dbReference type="NCBI Taxonomy" id="3078227"/>
    <lineage>
        <taxon>Bacteria</taxon>
        <taxon>Bacillati</taxon>
        <taxon>Actinomycetota</taxon>
        <taxon>Actinomycetes</taxon>
        <taxon>Kitasatosporales</taxon>
        <taxon>Streptomycetaceae</taxon>
        <taxon>Streptomyces</taxon>
    </lineage>
</organism>
<evidence type="ECO:0000256" key="1">
    <source>
        <dbReference type="SAM" id="MobiDB-lite"/>
    </source>
</evidence>
<feature type="region of interest" description="Disordered" evidence="1">
    <location>
        <begin position="82"/>
        <end position="125"/>
    </location>
</feature>
<dbReference type="EMBL" id="CP136798">
    <property type="protein sequence ID" value="XCN15216.1"/>
    <property type="molecule type" value="Genomic_DNA"/>
</dbReference>
<dbReference type="RefSeq" id="WP_354597356.1">
    <property type="nucleotide sequence ID" value="NZ_CP136798.1"/>
</dbReference>
<dbReference type="AlphaFoldDB" id="A0AAU8KFP8"/>
<evidence type="ECO:0000313" key="2">
    <source>
        <dbReference type="EMBL" id="XCN15216.1"/>
    </source>
</evidence>